<dbReference type="CDD" id="cd17574">
    <property type="entry name" value="REC_OmpR"/>
    <property type="match status" value="1"/>
</dbReference>
<dbReference type="InterPro" id="IPR011006">
    <property type="entry name" value="CheY-like_superfamily"/>
</dbReference>
<comment type="function">
    <text evidence="7">May play the central regulatory role in sporulation. It may be an element of the effector pathway responsible for the activation of sporulation genes in response to nutritional stress. Spo0A may act in concert with spo0H (a sigma factor) to control the expression of some genes that are critical to the sporulation process.</text>
</comment>
<feature type="domain" description="OmpR/PhoB-type" evidence="11">
    <location>
        <begin position="133"/>
        <end position="233"/>
    </location>
</feature>
<dbReference type="PROSITE" id="PS50110">
    <property type="entry name" value="RESPONSE_REGULATORY"/>
    <property type="match status" value="1"/>
</dbReference>
<dbReference type="SMART" id="SM00862">
    <property type="entry name" value="Trans_reg_C"/>
    <property type="match status" value="1"/>
</dbReference>
<evidence type="ECO:0000256" key="2">
    <source>
        <dbReference type="ARBA" id="ARBA00022553"/>
    </source>
</evidence>
<protein>
    <recommendedName>
        <fullName evidence="1">Stage 0 sporulation protein A homolog</fullName>
    </recommendedName>
</protein>
<evidence type="ECO:0000256" key="7">
    <source>
        <dbReference type="ARBA" id="ARBA00024867"/>
    </source>
</evidence>
<evidence type="ECO:0000313" key="13">
    <source>
        <dbReference type="Proteomes" id="UP000468766"/>
    </source>
</evidence>
<dbReference type="Gene3D" id="3.40.50.2300">
    <property type="match status" value="1"/>
</dbReference>
<proteinExistence type="predicted"/>
<dbReference type="GO" id="GO:0032993">
    <property type="term" value="C:protein-DNA complex"/>
    <property type="evidence" value="ECO:0007669"/>
    <property type="project" value="TreeGrafter"/>
</dbReference>
<sequence length="235" mass="27007">MEEKKTILLVEDDIKIRRMLRMFIEQENMQVLEAEEGFAALEILAKEAVDVIVLDLMMPGLDGWTTCRKIREQGDMPILILTARGDEANRLLGFELGADDYVVKPFSPREIVMRIKALLRRNGQAKQKVDQGEEALHFPGLDIFPDEHKVLVEGQSALLSPLEYNLLLFMARNSQRVLTRDMLLDRVWGYDFAGDSRTVDTHVRRLREKISRNSEKVASYIVTVRGAGYKFEVLR</sequence>
<dbReference type="AlphaFoldDB" id="A0A6I0EXZ8"/>
<dbReference type="RefSeq" id="WP_151619185.1">
    <property type="nucleotide sequence ID" value="NZ_WBXO01000003.1"/>
</dbReference>
<dbReference type="Pfam" id="PF00072">
    <property type="entry name" value="Response_reg"/>
    <property type="match status" value="1"/>
</dbReference>
<feature type="domain" description="Response regulatory" evidence="10">
    <location>
        <begin position="6"/>
        <end position="119"/>
    </location>
</feature>
<dbReference type="GO" id="GO:0000976">
    <property type="term" value="F:transcription cis-regulatory region binding"/>
    <property type="evidence" value="ECO:0007669"/>
    <property type="project" value="TreeGrafter"/>
</dbReference>
<organism evidence="12 13">
    <name type="scientific">Heliorestis acidaminivorans</name>
    <dbReference type="NCBI Taxonomy" id="553427"/>
    <lineage>
        <taxon>Bacteria</taxon>
        <taxon>Bacillati</taxon>
        <taxon>Bacillota</taxon>
        <taxon>Clostridia</taxon>
        <taxon>Eubacteriales</taxon>
        <taxon>Heliobacteriaceae</taxon>
        <taxon>Heliorestis</taxon>
    </lineage>
</organism>
<dbReference type="SUPFAM" id="SSF52172">
    <property type="entry name" value="CheY-like"/>
    <property type="match status" value="1"/>
</dbReference>
<keyword evidence="4" id="KW-0805">Transcription regulation</keyword>
<dbReference type="InterPro" id="IPR036388">
    <property type="entry name" value="WH-like_DNA-bd_sf"/>
</dbReference>
<feature type="DNA-binding region" description="OmpR/PhoB-type" evidence="9">
    <location>
        <begin position="133"/>
        <end position="233"/>
    </location>
</feature>
<dbReference type="OrthoDB" id="9790442at2"/>
<dbReference type="InterPro" id="IPR016032">
    <property type="entry name" value="Sig_transdc_resp-reg_C-effctor"/>
</dbReference>
<keyword evidence="6" id="KW-0804">Transcription</keyword>
<dbReference type="CDD" id="cd00383">
    <property type="entry name" value="trans_reg_C"/>
    <property type="match status" value="1"/>
</dbReference>
<dbReference type="InterPro" id="IPR001789">
    <property type="entry name" value="Sig_transdc_resp-reg_receiver"/>
</dbReference>
<comment type="caution">
    <text evidence="12">The sequence shown here is derived from an EMBL/GenBank/DDBJ whole genome shotgun (WGS) entry which is preliminary data.</text>
</comment>
<dbReference type="SMART" id="SM00448">
    <property type="entry name" value="REC"/>
    <property type="match status" value="1"/>
</dbReference>
<dbReference type="GO" id="GO:0005829">
    <property type="term" value="C:cytosol"/>
    <property type="evidence" value="ECO:0007669"/>
    <property type="project" value="TreeGrafter"/>
</dbReference>
<accession>A0A6I0EXZ8</accession>
<keyword evidence="2 8" id="KW-0597">Phosphoprotein</keyword>
<dbReference type="SUPFAM" id="SSF46894">
    <property type="entry name" value="C-terminal effector domain of the bipartite response regulators"/>
    <property type="match status" value="1"/>
</dbReference>
<evidence type="ECO:0000256" key="1">
    <source>
        <dbReference type="ARBA" id="ARBA00018672"/>
    </source>
</evidence>
<keyword evidence="13" id="KW-1185">Reference proteome</keyword>
<reference evidence="12 13" key="1">
    <citation type="submission" date="2019-10" db="EMBL/GenBank/DDBJ databases">
        <title>Whole-genome sequence of the extremophile Heliorestis acidaminivorans DSM 24790.</title>
        <authorList>
            <person name="Kyndt J.A."/>
            <person name="Meyer T.E."/>
        </authorList>
    </citation>
    <scope>NUCLEOTIDE SEQUENCE [LARGE SCALE GENOMIC DNA]</scope>
    <source>
        <strain evidence="12 13">DSM 24790</strain>
    </source>
</reference>
<gene>
    <name evidence="12" type="ORF">F9B85_05050</name>
</gene>
<dbReference type="PROSITE" id="PS51755">
    <property type="entry name" value="OMPR_PHOB"/>
    <property type="match status" value="1"/>
</dbReference>
<dbReference type="InterPro" id="IPR039420">
    <property type="entry name" value="WalR-like"/>
</dbReference>
<dbReference type="EMBL" id="WBXO01000003">
    <property type="protein sequence ID" value="KAB2953281.1"/>
    <property type="molecule type" value="Genomic_DNA"/>
</dbReference>
<dbReference type="GO" id="GO:0000156">
    <property type="term" value="F:phosphorelay response regulator activity"/>
    <property type="evidence" value="ECO:0007669"/>
    <property type="project" value="TreeGrafter"/>
</dbReference>
<evidence type="ECO:0000259" key="10">
    <source>
        <dbReference type="PROSITE" id="PS50110"/>
    </source>
</evidence>
<dbReference type="Gene3D" id="1.10.10.10">
    <property type="entry name" value="Winged helix-like DNA-binding domain superfamily/Winged helix DNA-binding domain"/>
    <property type="match status" value="1"/>
</dbReference>
<dbReference type="FunFam" id="3.40.50.2300:FF:000001">
    <property type="entry name" value="DNA-binding response regulator PhoB"/>
    <property type="match status" value="1"/>
</dbReference>
<dbReference type="Pfam" id="PF00486">
    <property type="entry name" value="Trans_reg_C"/>
    <property type="match status" value="1"/>
</dbReference>
<dbReference type="GO" id="GO:0006355">
    <property type="term" value="P:regulation of DNA-templated transcription"/>
    <property type="evidence" value="ECO:0007669"/>
    <property type="project" value="InterPro"/>
</dbReference>
<dbReference type="InterPro" id="IPR001867">
    <property type="entry name" value="OmpR/PhoB-type_DNA-bd"/>
</dbReference>
<evidence type="ECO:0000256" key="4">
    <source>
        <dbReference type="ARBA" id="ARBA00023015"/>
    </source>
</evidence>
<evidence type="ECO:0000256" key="9">
    <source>
        <dbReference type="PROSITE-ProRule" id="PRU01091"/>
    </source>
</evidence>
<dbReference type="FunFam" id="1.10.10.10:FF:000018">
    <property type="entry name" value="DNA-binding response regulator ResD"/>
    <property type="match status" value="1"/>
</dbReference>
<dbReference type="PANTHER" id="PTHR48111:SF1">
    <property type="entry name" value="TWO-COMPONENT RESPONSE REGULATOR ORR33"/>
    <property type="match status" value="1"/>
</dbReference>
<evidence type="ECO:0000256" key="5">
    <source>
        <dbReference type="ARBA" id="ARBA00023125"/>
    </source>
</evidence>
<evidence type="ECO:0000259" key="11">
    <source>
        <dbReference type="PROSITE" id="PS51755"/>
    </source>
</evidence>
<evidence type="ECO:0000256" key="3">
    <source>
        <dbReference type="ARBA" id="ARBA00023012"/>
    </source>
</evidence>
<keyword evidence="5 9" id="KW-0238">DNA-binding</keyword>
<evidence type="ECO:0000256" key="6">
    <source>
        <dbReference type="ARBA" id="ARBA00023163"/>
    </source>
</evidence>
<dbReference type="PANTHER" id="PTHR48111">
    <property type="entry name" value="REGULATOR OF RPOS"/>
    <property type="match status" value="1"/>
</dbReference>
<feature type="modified residue" description="4-aspartylphosphate" evidence="8">
    <location>
        <position position="55"/>
    </location>
</feature>
<keyword evidence="3" id="KW-0902">Two-component regulatory system</keyword>
<dbReference type="Proteomes" id="UP000468766">
    <property type="component" value="Unassembled WGS sequence"/>
</dbReference>
<dbReference type="Gene3D" id="6.10.250.690">
    <property type="match status" value="1"/>
</dbReference>
<name>A0A6I0EXZ8_9FIRM</name>
<evidence type="ECO:0000256" key="8">
    <source>
        <dbReference type="PROSITE-ProRule" id="PRU00169"/>
    </source>
</evidence>
<evidence type="ECO:0000313" key="12">
    <source>
        <dbReference type="EMBL" id="KAB2953281.1"/>
    </source>
</evidence>